<dbReference type="STRING" id="1318743.PU02_0728"/>
<evidence type="ECO:0000313" key="2">
    <source>
        <dbReference type="Proteomes" id="UP000057213"/>
    </source>
</evidence>
<dbReference type="PATRIC" id="fig|1318743.3.peg.742"/>
<proteinExistence type="predicted"/>
<dbReference type="AlphaFoldDB" id="A0A0M4M5Y1"/>
<dbReference type="KEGG" id="banc:PU02_0728"/>
<dbReference type="EMBL" id="CP010401">
    <property type="protein sequence ID" value="ALE03542.1"/>
    <property type="molecule type" value="Genomic_DNA"/>
</dbReference>
<protein>
    <submittedName>
        <fullName evidence="1">Uncharacterized protein</fullName>
    </submittedName>
</protein>
<reference evidence="1 2" key="1">
    <citation type="journal article" date="2015" name="Genome Announc.">
        <title>Complete Genome Sequence of Bartonella ancashensis Strain 20.00, Isolated from the Blood of a Patient with Verruga Peruana.</title>
        <authorList>
            <person name="Hang J."/>
            <person name="Mullins K.E."/>
            <person name="Clifford R.J."/>
            <person name="Onmus-Leone F."/>
            <person name="Yang Y."/>
            <person name="Jiang J."/>
            <person name="Leguia M."/>
            <person name="Kasper M.R."/>
            <person name="Maguina C."/>
            <person name="Lesho E.P."/>
            <person name="Jarman R.G."/>
            <person name="Richards A.L."/>
            <person name="Blazes D."/>
        </authorList>
    </citation>
    <scope>NUCLEOTIDE SEQUENCE [LARGE SCALE GENOMIC DNA]</scope>
    <source>
        <strain evidence="1 2">20.00</strain>
    </source>
</reference>
<gene>
    <name evidence="1" type="ORF">PU02_0728</name>
</gene>
<dbReference type="RefSeq" id="WP_053944073.1">
    <property type="nucleotide sequence ID" value="NZ_CP010401.1"/>
</dbReference>
<sequence length="62" mass="7209">MNTEYRVANLATDDKSSTVGLQRGRDVQSPAEMTISNVSARLRFIYAQMQKKQMQKKRERFV</sequence>
<name>A0A0M4M5Y1_9HYPH</name>
<organism evidence="1 2">
    <name type="scientific">Bartonella ancashensis</name>
    <dbReference type="NCBI Taxonomy" id="1318743"/>
    <lineage>
        <taxon>Bacteria</taxon>
        <taxon>Pseudomonadati</taxon>
        <taxon>Pseudomonadota</taxon>
        <taxon>Alphaproteobacteria</taxon>
        <taxon>Hyphomicrobiales</taxon>
        <taxon>Bartonellaceae</taxon>
        <taxon>Bartonella</taxon>
    </lineage>
</organism>
<accession>A0A0M4M5Y1</accession>
<evidence type="ECO:0000313" key="1">
    <source>
        <dbReference type="EMBL" id="ALE03542.1"/>
    </source>
</evidence>
<keyword evidence="2" id="KW-1185">Reference proteome</keyword>
<dbReference type="Proteomes" id="UP000057213">
    <property type="component" value="Chromosome"/>
</dbReference>